<proteinExistence type="predicted"/>
<organism evidence="2 3">
    <name type="scientific">Nocardia otitidiscaviarum</name>
    <dbReference type="NCBI Taxonomy" id="1823"/>
    <lineage>
        <taxon>Bacteria</taxon>
        <taxon>Bacillati</taxon>
        <taxon>Actinomycetota</taxon>
        <taxon>Actinomycetes</taxon>
        <taxon>Mycobacteriales</taxon>
        <taxon>Nocardiaceae</taxon>
        <taxon>Nocardia</taxon>
    </lineage>
</organism>
<sequence>MALDSIVPVVVPILFAGVAVAVFLVGDRLRPESWRHEDEESGHSFVLDLVNMFFAAVVAFVVVIAWQEYDNAHAHTVEEAKALIEVHTAAGDLPEAEGARVRELVRDYTDEVMSGEWAVMAAEGRLSATAQELLDDVEVAVEAVRSTDPLVVAARADALDALDTVGEARFERALTAEYRMPRLLYLALWLATAMLLCGTVLSGVVVTRRSVIMTALFGLVVGGVIIAVYQLDQPFSGANVVPTDAFELARTRFESGD</sequence>
<keyword evidence="3" id="KW-1185">Reference proteome</keyword>
<evidence type="ECO:0000256" key="1">
    <source>
        <dbReference type="SAM" id="Phobius"/>
    </source>
</evidence>
<dbReference type="EMBL" id="UGRY01000004">
    <property type="protein sequence ID" value="SUD48033.1"/>
    <property type="molecule type" value="Genomic_DNA"/>
</dbReference>
<dbReference type="Proteomes" id="UP000255467">
    <property type="component" value="Unassembled WGS sequence"/>
</dbReference>
<feature type="transmembrane region" description="Helical" evidence="1">
    <location>
        <begin position="6"/>
        <end position="25"/>
    </location>
</feature>
<dbReference type="AlphaFoldDB" id="A0A379JJ76"/>
<gene>
    <name evidence="2" type="ORF">NCTC1934_05360</name>
</gene>
<accession>A0A379JJ76</accession>
<feature type="transmembrane region" description="Helical" evidence="1">
    <location>
        <begin position="211"/>
        <end position="231"/>
    </location>
</feature>
<dbReference type="Pfam" id="PF14023">
    <property type="entry name" value="Bestrophin-like"/>
    <property type="match status" value="1"/>
</dbReference>
<dbReference type="InterPro" id="IPR025333">
    <property type="entry name" value="DUF4239"/>
</dbReference>
<evidence type="ECO:0008006" key="4">
    <source>
        <dbReference type="Google" id="ProtNLM"/>
    </source>
</evidence>
<feature type="transmembrane region" description="Helical" evidence="1">
    <location>
        <begin position="45"/>
        <end position="66"/>
    </location>
</feature>
<feature type="transmembrane region" description="Helical" evidence="1">
    <location>
        <begin position="183"/>
        <end position="204"/>
    </location>
</feature>
<keyword evidence="1" id="KW-1133">Transmembrane helix</keyword>
<evidence type="ECO:0000313" key="2">
    <source>
        <dbReference type="EMBL" id="SUD48033.1"/>
    </source>
</evidence>
<evidence type="ECO:0000313" key="3">
    <source>
        <dbReference type="Proteomes" id="UP000255467"/>
    </source>
</evidence>
<keyword evidence="1" id="KW-0812">Transmembrane</keyword>
<protein>
    <recommendedName>
        <fullName evidence="4">DUF4239 domain-containing protein</fullName>
    </recommendedName>
</protein>
<name>A0A379JJ76_9NOCA</name>
<dbReference type="RefSeq" id="WP_039812182.1">
    <property type="nucleotide sequence ID" value="NZ_UGRY01000004.1"/>
</dbReference>
<keyword evidence="1" id="KW-0472">Membrane</keyword>
<reference evidence="2 3" key="1">
    <citation type="submission" date="2018-06" db="EMBL/GenBank/DDBJ databases">
        <authorList>
            <consortium name="Pathogen Informatics"/>
            <person name="Doyle S."/>
        </authorList>
    </citation>
    <scope>NUCLEOTIDE SEQUENCE [LARGE SCALE GENOMIC DNA]</scope>
    <source>
        <strain evidence="2 3">NCTC1934</strain>
    </source>
</reference>